<dbReference type="Proteomes" id="UP000243217">
    <property type="component" value="Unassembled WGS sequence"/>
</dbReference>
<feature type="non-terminal residue" evidence="1">
    <location>
        <position position="742"/>
    </location>
</feature>
<dbReference type="AlphaFoldDB" id="A0A1V9YWI8"/>
<accession>A0A1V9YWI8</accession>
<sequence>MEAVIKTLRCMEKEVQASSSASSSFHGLRALELFLHMKPKTFPEHTKLSKLLLAQKPTTPSPSMPNASVSIDKSPSLYLQGIQLALQTTQDLAAIVLASLLVINLNREKISFKQPYTWENMHLQLAKKLLDIAALPLSQKLLNCSELLLQYHIHYVLVTIAFIPQNHSSIDWIQVATKLRTLNEAMPPFMEKLVIVCLQLQLHQSQFDTLITNNVTTTQLSKATWDMAYRLIWKCATGIEKSTNDPEIVLGLRIHGLRCMAYAQLPWTTYMQQLHRTGLLYKKYSQNSCEPLYMEMTSLFKTLYTRHPNVDDSGGLAILFQWLEHWVSMQTKVVEILNWVDLSILSNARDMRWKSIMALLRIQLEATASNDSIELALDMLGPDLPGEMLQLAIRCVKRLIASSPSSAIQGATYLRLLDWTSCLRQRTKVGDDRDRIVLEEFYCIRMCIRTSIDNPMTMTGFVERAIELYTQIPPTTSVKSAFDTIFTDAQLAAIQWFKQEQYQAIVHLATIANQFSPKFQAVLGTAFYKMHKFEQALTALENAVLTDISNLDKYMTVIVDIPHDQAMNSMQKLLEQCSAPDLQSKIHDSLLAQSDKWLRQLRKEPNGDLLARFRKALDLEVLVNKTYLFNLLRHRRLAFADFYVHRDISKCLEVINNLYNDSAKYFKNDQSVKLVGWHAILGVELIILSSYAATPCTAPLDQIRADMEKAIAAIVANSPEKVKNGIDPLYIDALQDACRNNF</sequence>
<dbReference type="EMBL" id="JNBS01002595">
    <property type="protein sequence ID" value="OQR90096.1"/>
    <property type="molecule type" value="Genomic_DNA"/>
</dbReference>
<keyword evidence="2" id="KW-1185">Reference proteome</keyword>
<name>A0A1V9YWI8_9STRA</name>
<evidence type="ECO:0000313" key="2">
    <source>
        <dbReference type="Proteomes" id="UP000243217"/>
    </source>
</evidence>
<organism evidence="1 2">
    <name type="scientific">Thraustotheca clavata</name>
    <dbReference type="NCBI Taxonomy" id="74557"/>
    <lineage>
        <taxon>Eukaryota</taxon>
        <taxon>Sar</taxon>
        <taxon>Stramenopiles</taxon>
        <taxon>Oomycota</taxon>
        <taxon>Saprolegniomycetes</taxon>
        <taxon>Saprolegniales</taxon>
        <taxon>Achlyaceae</taxon>
        <taxon>Thraustotheca</taxon>
    </lineage>
</organism>
<dbReference type="STRING" id="74557.A0A1V9YWI8"/>
<reference evidence="1 2" key="1">
    <citation type="journal article" date="2014" name="Genome Biol. Evol.">
        <title>The secreted proteins of Achlya hypogyna and Thraustotheca clavata identify the ancestral oomycete secretome and reveal gene acquisitions by horizontal gene transfer.</title>
        <authorList>
            <person name="Misner I."/>
            <person name="Blouin N."/>
            <person name="Leonard G."/>
            <person name="Richards T.A."/>
            <person name="Lane C.E."/>
        </authorList>
    </citation>
    <scope>NUCLEOTIDE SEQUENCE [LARGE SCALE GENOMIC DNA]</scope>
    <source>
        <strain evidence="1 2">ATCC 34112</strain>
    </source>
</reference>
<gene>
    <name evidence="1" type="ORF">THRCLA_09435</name>
</gene>
<comment type="caution">
    <text evidence="1">The sequence shown here is derived from an EMBL/GenBank/DDBJ whole genome shotgun (WGS) entry which is preliminary data.</text>
</comment>
<proteinExistence type="predicted"/>
<dbReference type="OrthoDB" id="10255632at2759"/>
<protein>
    <submittedName>
        <fullName evidence="1">Uncharacterized protein</fullName>
    </submittedName>
</protein>
<evidence type="ECO:0000313" key="1">
    <source>
        <dbReference type="EMBL" id="OQR90096.1"/>
    </source>
</evidence>